<dbReference type="Gene3D" id="2.60.210.10">
    <property type="entry name" value="Apoptosis, Tumor Necrosis Factor Receptor Associated Protein 2, Chain A"/>
    <property type="match status" value="2"/>
</dbReference>
<organism evidence="4 5">
    <name type="scientific">Trifolium pratense</name>
    <name type="common">Red clover</name>
    <dbReference type="NCBI Taxonomy" id="57577"/>
    <lineage>
        <taxon>Eukaryota</taxon>
        <taxon>Viridiplantae</taxon>
        <taxon>Streptophyta</taxon>
        <taxon>Embryophyta</taxon>
        <taxon>Tracheophyta</taxon>
        <taxon>Spermatophyta</taxon>
        <taxon>Magnoliopsida</taxon>
        <taxon>eudicotyledons</taxon>
        <taxon>Gunneridae</taxon>
        <taxon>Pentapetalae</taxon>
        <taxon>rosids</taxon>
        <taxon>fabids</taxon>
        <taxon>Fabales</taxon>
        <taxon>Fabaceae</taxon>
        <taxon>Papilionoideae</taxon>
        <taxon>50 kb inversion clade</taxon>
        <taxon>NPAAA clade</taxon>
        <taxon>Hologalegina</taxon>
        <taxon>IRL clade</taxon>
        <taxon>Trifolieae</taxon>
        <taxon>Trifolium</taxon>
    </lineage>
</organism>
<evidence type="ECO:0000256" key="2">
    <source>
        <dbReference type="SAM" id="MobiDB-lite"/>
    </source>
</evidence>
<dbReference type="Proteomes" id="UP000236291">
    <property type="component" value="Unassembled WGS sequence"/>
</dbReference>
<feature type="domain" description="MATH" evidence="3">
    <location>
        <begin position="11"/>
        <end position="144"/>
    </location>
</feature>
<comment type="caution">
    <text evidence="4">The sequence shown here is derived from an EMBL/GenBank/DDBJ whole genome shotgun (WGS) entry which is preliminary data.</text>
</comment>
<dbReference type="PANTHER" id="PTHR46236:SF36">
    <property type="entry name" value="MATH (MEPRIN AND TRAF-C-LIKE) DOMAIN PROTEIN"/>
    <property type="match status" value="1"/>
</dbReference>
<dbReference type="GO" id="GO:0016787">
    <property type="term" value="F:hydrolase activity"/>
    <property type="evidence" value="ECO:0007669"/>
    <property type="project" value="UniProtKB-KW"/>
</dbReference>
<evidence type="ECO:0000313" key="4">
    <source>
        <dbReference type="EMBL" id="PNX93119.1"/>
    </source>
</evidence>
<accession>A0A2K3MQX9</accession>
<feature type="region of interest" description="Disordered" evidence="2">
    <location>
        <begin position="387"/>
        <end position="409"/>
    </location>
</feature>
<gene>
    <name evidence="4" type="ORF">L195_g016268</name>
</gene>
<name>A0A2K3MQX9_TRIPR</name>
<reference evidence="4 5" key="2">
    <citation type="journal article" date="2017" name="Front. Plant Sci.">
        <title>Gene Classification and Mining of Molecular Markers Useful in Red Clover (Trifolium pratense) Breeding.</title>
        <authorList>
            <person name="Istvanek J."/>
            <person name="Dluhosova J."/>
            <person name="Dluhos P."/>
            <person name="Patkova L."/>
            <person name="Nedelnik J."/>
            <person name="Repkova J."/>
        </authorList>
    </citation>
    <scope>NUCLEOTIDE SEQUENCE [LARGE SCALE GENOMIC DNA]</scope>
    <source>
        <strain evidence="5">cv. Tatra</strain>
        <tissue evidence="4">Young leaves</tissue>
    </source>
</reference>
<proteinExistence type="predicted"/>
<dbReference type="AlphaFoldDB" id="A0A2K3MQX9"/>
<reference evidence="4 5" key="1">
    <citation type="journal article" date="2014" name="Am. J. Bot.">
        <title>Genome assembly and annotation for red clover (Trifolium pratense; Fabaceae).</title>
        <authorList>
            <person name="Istvanek J."/>
            <person name="Jaros M."/>
            <person name="Krenek A."/>
            <person name="Repkova J."/>
        </authorList>
    </citation>
    <scope>NUCLEOTIDE SEQUENCE [LARGE SCALE GENOMIC DNA]</scope>
    <source>
        <strain evidence="5">cv. Tatra</strain>
        <tissue evidence="4">Young leaves</tissue>
    </source>
</reference>
<keyword evidence="4" id="KW-0378">Hydrolase</keyword>
<sequence length="409" mass="46179">MERGQSSVEKYEKFTWKIENFSRFNIREEVYSEPFVLGGYPWMISLFPRGDGIDDHLPIYLEAVQMQTNYANMSNGWSRDVKFKLVVFNQLDSYMNITLTDGSNDKFNSSATSLGYKSCITLDELYDPNNGFIVNDSCIVGAEVFVCESTPDEPVIQAANLCSTSPTGYIKVEVPMPNPEVEGSKEDSTKDADAELVSAALGRVLYFLKTRKVKDMNEQACKELQVLWDELKKFQFDLTWLEPHVQSALGMKSFVEKSLHVEKLKEDMVVLKEKLSSAEILRRRRKVSSREATIAINIADQDDEWGLKSFMTLTELCDPKKGFIVKDGCIVGVEVFVCKATLEKPVNQTENDAELVFAALGKVLYFLKTRKVKDMNEQACKDECGESYASRKTKGECGSSKAGNREALR</sequence>
<dbReference type="SMART" id="SM00061">
    <property type="entry name" value="MATH"/>
    <property type="match status" value="1"/>
</dbReference>
<dbReference type="EMBL" id="ASHM01011211">
    <property type="protein sequence ID" value="PNX93119.1"/>
    <property type="molecule type" value="Genomic_DNA"/>
</dbReference>
<protein>
    <submittedName>
        <fullName evidence="4">Ubiquitin carboxyl-terminal hydrolase family protein</fullName>
    </submittedName>
</protein>
<dbReference type="InterPro" id="IPR008974">
    <property type="entry name" value="TRAF-like"/>
</dbReference>
<dbReference type="PANTHER" id="PTHR46236">
    <property type="entry name" value="TRAF-LIKE SUPERFAMILY PROTEIN"/>
    <property type="match status" value="1"/>
</dbReference>
<dbReference type="SUPFAM" id="SSF49599">
    <property type="entry name" value="TRAF domain-like"/>
    <property type="match status" value="2"/>
</dbReference>
<dbReference type="PROSITE" id="PS50144">
    <property type="entry name" value="MATH"/>
    <property type="match status" value="1"/>
</dbReference>
<evidence type="ECO:0000313" key="5">
    <source>
        <dbReference type="Proteomes" id="UP000236291"/>
    </source>
</evidence>
<dbReference type="STRING" id="57577.A0A2K3MQX9"/>
<dbReference type="InterPro" id="IPR002083">
    <property type="entry name" value="MATH/TRAF_dom"/>
</dbReference>
<evidence type="ECO:0000256" key="1">
    <source>
        <dbReference type="ARBA" id="ARBA00023054"/>
    </source>
</evidence>
<dbReference type="CDD" id="cd00121">
    <property type="entry name" value="MATH"/>
    <property type="match status" value="1"/>
</dbReference>
<dbReference type="Pfam" id="PF22486">
    <property type="entry name" value="MATH_2"/>
    <property type="match status" value="1"/>
</dbReference>
<evidence type="ECO:0000259" key="3">
    <source>
        <dbReference type="PROSITE" id="PS50144"/>
    </source>
</evidence>
<keyword evidence="1" id="KW-0175">Coiled coil</keyword>
<dbReference type="InterPro" id="IPR050804">
    <property type="entry name" value="MCC"/>
</dbReference>